<comment type="pathway">
    <text evidence="2 13">Amino-acid degradation; L-phenylalanine degradation; acetoacetate and fumarate from L-phenylalanine: step 2/6.</text>
</comment>
<evidence type="ECO:0000256" key="5">
    <source>
        <dbReference type="ARBA" id="ARBA00012749"/>
    </source>
</evidence>
<evidence type="ECO:0000256" key="7">
    <source>
        <dbReference type="ARBA" id="ARBA00022576"/>
    </source>
</evidence>
<comment type="catalytic activity">
    <reaction evidence="12 13">
        <text>L-tyrosine + 2-oxoglutarate = 3-(4-hydroxyphenyl)pyruvate + L-glutamate</text>
        <dbReference type="Rhea" id="RHEA:15093"/>
        <dbReference type="ChEBI" id="CHEBI:16810"/>
        <dbReference type="ChEBI" id="CHEBI:29985"/>
        <dbReference type="ChEBI" id="CHEBI:36242"/>
        <dbReference type="ChEBI" id="CHEBI:58315"/>
        <dbReference type="EC" id="2.6.1.5"/>
    </reaction>
</comment>
<dbReference type="CDD" id="cd00609">
    <property type="entry name" value="AAT_like"/>
    <property type="match status" value="1"/>
</dbReference>
<dbReference type="Gene3D" id="3.90.1150.10">
    <property type="entry name" value="Aspartate Aminotransferase, domain 1"/>
    <property type="match status" value="1"/>
</dbReference>
<dbReference type="SUPFAM" id="SSF53383">
    <property type="entry name" value="PLP-dependent transferases"/>
    <property type="match status" value="1"/>
</dbReference>
<dbReference type="InterPro" id="IPR004838">
    <property type="entry name" value="NHTrfase_class1_PyrdxlP-BS"/>
</dbReference>
<keyword evidence="8" id="KW-0808">Transferase</keyword>
<dbReference type="GO" id="GO:0006572">
    <property type="term" value="P:L-tyrosine catabolic process"/>
    <property type="evidence" value="ECO:0007669"/>
    <property type="project" value="UniProtKB-KW"/>
</dbReference>
<keyword evidence="9" id="KW-0828">Tyrosine catabolism</keyword>
<dbReference type="InterPro" id="IPR005957">
    <property type="entry name" value="Tyrosine_aminoTrfase"/>
</dbReference>
<dbReference type="AlphaFoldDB" id="A0A212EN53"/>
<evidence type="ECO:0000256" key="1">
    <source>
        <dbReference type="ARBA" id="ARBA00001933"/>
    </source>
</evidence>
<sequence>MSRRIRSCQEWEVRASAFALKTTNPIRKIVENLQVEPNPEKEFIALSIGDPTTFGNLNPPEQVLQAVRDSIESHTSRGYGPSKGHNEARAAVAKYSAHQGEVDPDDVILTSGASHAIEMAITAIADSGQNILVPRPGFMIYQTLAEGLGIKIKFYSLLPNEQWKVDLDDLESQIDDDTAAMIVINPSNPCGSVYDKEHLIEILDIASRNRVPIIADEIYEHFVFSGHKFTPISAISEDVPVLTCSGLTKRFLVPGWRMGWLIIHDRNNILGKELRGALGNISTRILGPSTLIQRALPSILEYTPQSFFDDVLLFIENQAKLAYKELCMAPGLRPIMPQGAMYMMIEIKMQFFPEYKNECQFLEHLVAEQSVFCLPGQCFKYPNYLRIVLTVPEDKLQEACRRIIIFCKEHIVHGEKRLDNKINEESNNIQICDRSLPQVSDV</sequence>
<evidence type="ECO:0000313" key="16">
    <source>
        <dbReference type="EMBL" id="OWR42887.1"/>
    </source>
</evidence>
<gene>
    <name evidence="16" type="ORF">KGM_211111</name>
</gene>
<keyword evidence="11" id="KW-0585">Phenylalanine catabolism</keyword>
<keyword evidence="17" id="KW-1185">Reference proteome</keyword>
<evidence type="ECO:0000256" key="12">
    <source>
        <dbReference type="ARBA" id="ARBA00047798"/>
    </source>
</evidence>
<dbReference type="PANTHER" id="PTHR45744">
    <property type="entry name" value="TYROSINE AMINOTRANSFERASE"/>
    <property type="match status" value="1"/>
</dbReference>
<feature type="domain" description="Aminotransferase class I/classII large" evidence="15">
    <location>
        <begin position="42"/>
        <end position="403"/>
    </location>
</feature>
<dbReference type="GO" id="GO:0030170">
    <property type="term" value="F:pyridoxal phosphate binding"/>
    <property type="evidence" value="ECO:0007669"/>
    <property type="project" value="InterPro"/>
</dbReference>
<dbReference type="NCBIfam" id="TIGR01264">
    <property type="entry name" value="tyr_amTase_E"/>
    <property type="match status" value="1"/>
</dbReference>
<dbReference type="InterPro" id="IPR004839">
    <property type="entry name" value="Aminotransferase_I/II_large"/>
</dbReference>
<name>A0A212EN53_DANPL</name>
<comment type="subunit">
    <text evidence="4 13">Homodimer.</text>
</comment>
<evidence type="ECO:0000256" key="8">
    <source>
        <dbReference type="ARBA" id="ARBA00022679"/>
    </source>
</evidence>
<dbReference type="InterPro" id="IPR015422">
    <property type="entry name" value="PyrdxlP-dep_Trfase_small"/>
</dbReference>
<evidence type="ECO:0000256" key="11">
    <source>
        <dbReference type="ARBA" id="ARBA00023232"/>
    </source>
</evidence>
<evidence type="ECO:0000256" key="6">
    <source>
        <dbReference type="ARBA" id="ARBA00015959"/>
    </source>
</evidence>
<evidence type="ECO:0000256" key="14">
    <source>
        <dbReference type="PIRSR" id="PIRSR000517-1"/>
    </source>
</evidence>
<dbReference type="Gene3D" id="3.40.640.10">
    <property type="entry name" value="Type I PLP-dependent aspartate aminotransferase-like (Major domain)"/>
    <property type="match status" value="1"/>
</dbReference>
<dbReference type="NCBIfam" id="TIGR01265">
    <property type="entry name" value="tyr_nico_aTase"/>
    <property type="match status" value="1"/>
</dbReference>
<protein>
    <recommendedName>
        <fullName evidence="6 13">Tyrosine aminotransferase</fullName>
        <shortName evidence="13">TAT</shortName>
        <ecNumber evidence="5 13">2.6.1.5</ecNumber>
    </recommendedName>
</protein>
<dbReference type="KEGG" id="dpl:KGM_211111"/>
<dbReference type="PROSITE" id="PS00105">
    <property type="entry name" value="AA_TRANSFER_CLASS_1"/>
    <property type="match status" value="1"/>
</dbReference>
<dbReference type="PIRSF" id="PIRSF000517">
    <property type="entry name" value="Tyr_transaminase"/>
    <property type="match status" value="1"/>
</dbReference>
<proteinExistence type="inferred from homology"/>
<feature type="modified residue" description="N6-(pyridoxal phosphate)lysine" evidence="14">
    <location>
        <position position="249"/>
    </location>
</feature>
<evidence type="ECO:0000256" key="13">
    <source>
        <dbReference type="PIRNR" id="PIRNR000517"/>
    </source>
</evidence>
<evidence type="ECO:0000256" key="2">
    <source>
        <dbReference type="ARBA" id="ARBA00005203"/>
    </source>
</evidence>
<evidence type="ECO:0000256" key="4">
    <source>
        <dbReference type="ARBA" id="ARBA00011738"/>
    </source>
</evidence>
<dbReference type="InterPro" id="IPR015421">
    <property type="entry name" value="PyrdxlP-dep_Trfase_major"/>
</dbReference>
<dbReference type="OrthoDB" id="7042322at2759"/>
<dbReference type="FunCoup" id="A0A212EN53">
    <property type="interactions" value="77"/>
</dbReference>
<evidence type="ECO:0000256" key="3">
    <source>
        <dbReference type="ARBA" id="ARBA00007441"/>
    </source>
</evidence>
<dbReference type="GO" id="GO:0004838">
    <property type="term" value="F:L-tyrosine-2-oxoglutarate transaminase activity"/>
    <property type="evidence" value="ECO:0007669"/>
    <property type="project" value="UniProtKB-UniRule"/>
</dbReference>
<comment type="caution">
    <text evidence="16">The sequence shown here is derived from an EMBL/GenBank/DDBJ whole genome shotgun (WGS) entry which is preliminary data.</text>
</comment>
<dbReference type="STRING" id="278856.A0A212EN53"/>
<comment type="cofactor">
    <cofactor evidence="1 13 14">
        <name>pyridoxal 5'-phosphate</name>
        <dbReference type="ChEBI" id="CHEBI:597326"/>
    </cofactor>
</comment>
<evidence type="ECO:0000256" key="9">
    <source>
        <dbReference type="ARBA" id="ARBA00022878"/>
    </source>
</evidence>
<dbReference type="PRINTS" id="PR00753">
    <property type="entry name" value="ACCSYNTHASE"/>
</dbReference>
<evidence type="ECO:0000256" key="10">
    <source>
        <dbReference type="ARBA" id="ARBA00022898"/>
    </source>
</evidence>
<dbReference type="EMBL" id="AGBW02013744">
    <property type="protein sequence ID" value="OWR42887.1"/>
    <property type="molecule type" value="Genomic_DNA"/>
</dbReference>
<dbReference type="eggNOG" id="KOG0259">
    <property type="taxonomic scope" value="Eukaryota"/>
</dbReference>
<dbReference type="InterPro" id="IPR015424">
    <property type="entry name" value="PyrdxlP-dep_Trfase"/>
</dbReference>
<comment type="similarity">
    <text evidence="3 13">Belongs to the class-I pyridoxal-phosphate-dependent aminotransferase family.</text>
</comment>
<evidence type="ECO:0000313" key="17">
    <source>
        <dbReference type="Proteomes" id="UP000007151"/>
    </source>
</evidence>
<dbReference type="EC" id="2.6.1.5" evidence="5 13"/>
<dbReference type="Proteomes" id="UP000007151">
    <property type="component" value="Unassembled WGS sequence"/>
</dbReference>
<comment type="function">
    <text evidence="13">Transaminase involved in tyrosine breakdown. Converts tyrosine to p-hydroxyphenylpyruvate.</text>
</comment>
<keyword evidence="7 16" id="KW-0032">Aminotransferase</keyword>
<evidence type="ECO:0000259" key="15">
    <source>
        <dbReference type="Pfam" id="PF00155"/>
    </source>
</evidence>
<reference evidence="16 17" key="1">
    <citation type="journal article" date="2011" name="Cell">
        <title>The monarch butterfly genome yields insights into long-distance migration.</title>
        <authorList>
            <person name="Zhan S."/>
            <person name="Merlin C."/>
            <person name="Boore J.L."/>
            <person name="Reppert S.M."/>
        </authorList>
    </citation>
    <scope>NUCLEOTIDE SEQUENCE [LARGE SCALE GENOMIC DNA]</scope>
    <source>
        <strain evidence="16">F-2</strain>
    </source>
</reference>
<organism evidence="16 17">
    <name type="scientific">Danaus plexippus plexippus</name>
    <dbReference type="NCBI Taxonomy" id="278856"/>
    <lineage>
        <taxon>Eukaryota</taxon>
        <taxon>Metazoa</taxon>
        <taxon>Ecdysozoa</taxon>
        <taxon>Arthropoda</taxon>
        <taxon>Hexapoda</taxon>
        <taxon>Insecta</taxon>
        <taxon>Pterygota</taxon>
        <taxon>Neoptera</taxon>
        <taxon>Endopterygota</taxon>
        <taxon>Lepidoptera</taxon>
        <taxon>Glossata</taxon>
        <taxon>Ditrysia</taxon>
        <taxon>Papilionoidea</taxon>
        <taxon>Nymphalidae</taxon>
        <taxon>Danainae</taxon>
        <taxon>Danaini</taxon>
        <taxon>Danaina</taxon>
        <taxon>Danaus</taxon>
        <taxon>Danaus</taxon>
    </lineage>
</organism>
<accession>A0A212EN53</accession>
<dbReference type="InterPro" id="IPR005958">
    <property type="entry name" value="TyrNic_aminoTrfase"/>
</dbReference>
<dbReference type="UniPathway" id="UPA00139">
    <property type="reaction ID" value="UER00338"/>
</dbReference>
<dbReference type="Pfam" id="PF00155">
    <property type="entry name" value="Aminotran_1_2"/>
    <property type="match status" value="1"/>
</dbReference>
<dbReference type="PANTHER" id="PTHR45744:SF2">
    <property type="entry name" value="TYROSINE AMINOTRANSFERASE"/>
    <property type="match status" value="1"/>
</dbReference>
<dbReference type="GO" id="GO:0006559">
    <property type="term" value="P:L-phenylalanine catabolic process"/>
    <property type="evidence" value="ECO:0007669"/>
    <property type="project" value="UniProtKB-UniRule"/>
</dbReference>
<keyword evidence="10 13" id="KW-0663">Pyridoxal phosphate</keyword>